<organism evidence="14 15">
    <name type="scientific">Clostridium beijerinckii</name>
    <name type="common">Clostridium MP</name>
    <dbReference type="NCBI Taxonomy" id="1520"/>
    <lineage>
        <taxon>Bacteria</taxon>
        <taxon>Bacillati</taxon>
        <taxon>Bacillota</taxon>
        <taxon>Clostridia</taxon>
        <taxon>Eubacteriales</taxon>
        <taxon>Clostridiaceae</taxon>
        <taxon>Clostridium</taxon>
    </lineage>
</organism>
<comment type="function">
    <text evidence="12">The main replicative DNA helicase, it participates in initiation and elongation during chromosome replication. Travels ahead of the DNA replisome, separating dsDNA into templates for DNA synthesis. A processive ATP-dependent 5'-3' DNA helicase it has DNA-dependent ATPase activity.</text>
</comment>
<evidence type="ECO:0000256" key="8">
    <source>
        <dbReference type="ARBA" id="ARBA00023125"/>
    </source>
</evidence>
<evidence type="ECO:0000256" key="7">
    <source>
        <dbReference type="ARBA" id="ARBA00022840"/>
    </source>
</evidence>
<comment type="catalytic activity">
    <reaction evidence="10 12">
        <text>ATP + H2O = ADP + phosphate + H(+)</text>
        <dbReference type="Rhea" id="RHEA:13065"/>
        <dbReference type="ChEBI" id="CHEBI:15377"/>
        <dbReference type="ChEBI" id="CHEBI:15378"/>
        <dbReference type="ChEBI" id="CHEBI:30616"/>
        <dbReference type="ChEBI" id="CHEBI:43474"/>
        <dbReference type="ChEBI" id="CHEBI:456216"/>
        <dbReference type="EC" id="5.6.2.3"/>
    </reaction>
</comment>
<dbReference type="PANTHER" id="PTHR30153">
    <property type="entry name" value="REPLICATIVE DNA HELICASE DNAB"/>
    <property type="match status" value="1"/>
</dbReference>
<keyword evidence="2 12" id="KW-0639">Primosome</keyword>
<dbReference type="InterPro" id="IPR016136">
    <property type="entry name" value="DNA_helicase_N/primase_C"/>
</dbReference>
<dbReference type="NCBIfam" id="TIGR00665">
    <property type="entry name" value="DnaB"/>
    <property type="match status" value="1"/>
</dbReference>
<comment type="caution">
    <text evidence="14">The sequence shown here is derived from an EMBL/GenBank/DDBJ whole genome shotgun (WGS) entry which is preliminary data.</text>
</comment>
<proteinExistence type="inferred from homology"/>
<sequence length="439" mass="49532">MEILERILPNNIEAEQSVLGCIISNIDKVINIESILSSDDFYVDKHKKIYEVVISLVNRGIGVDLITVIEEIRKKELLDRCGGVTYITELSTSYFESSNVIAYAEIIKEKANRRRLIKTSKNLLQKAYDEENIKNIIDYTENELYKVSSSQTTSDIVPITDAVEQTLMTLEERCKNGGQLAGLSTGFNELDRITSGLKKSDFVVIAARPSMGKTALALNIGQSVSKDANVAIFSLEMPREQLMDRLLSAKCLIDFSKISTGQLDDKEFSKVFVGSNDLMRRKLFIDDTSSLLGDIKAKCRKLKIQNGLDLVLIDYLQLIRTTLNTSSREQEVAYISREIKGLAKELGINIIALSQLSRAPEQRADHRPILSDLRESGSIEQDADVIHFLYRDEYYNKESEDKNIAEVITAKNRNGRTGTTKLAWLGHYQRFGSLDVIRR</sequence>
<dbReference type="PANTHER" id="PTHR30153:SF2">
    <property type="entry name" value="REPLICATIVE DNA HELICASE"/>
    <property type="match status" value="1"/>
</dbReference>
<accession>A0AAX0B5E0</accession>
<dbReference type="Proteomes" id="UP001193748">
    <property type="component" value="Unassembled WGS sequence"/>
</dbReference>
<keyword evidence="8 12" id="KW-0238">DNA-binding</keyword>
<dbReference type="InterPro" id="IPR007694">
    <property type="entry name" value="DNA_helicase_DnaB-like_C"/>
</dbReference>
<evidence type="ECO:0000256" key="12">
    <source>
        <dbReference type="RuleBase" id="RU362085"/>
    </source>
</evidence>
<evidence type="ECO:0000256" key="4">
    <source>
        <dbReference type="ARBA" id="ARBA00022741"/>
    </source>
</evidence>
<dbReference type="GO" id="GO:0003677">
    <property type="term" value="F:DNA binding"/>
    <property type="evidence" value="ECO:0007669"/>
    <property type="project" value="UniProtKB-UniRule"/>
</dbReference>
<keyword evidence="7 12" id="KW-0067">ATP-binding</keyword>
<dbReference type="EMBL" id="JABSWW010000001">
    <property type="protein sequence ID" value="NRT90119.1"/>
    <property type="molecule type" value="Genomic_DNA"/>
</dbReference>
<dbReference type="Gene3D" id="3.40.50.300">
    <property type="entry name" value="P-loop containing nucleotide triphosphate hydrolases"/>
    <property type="match status" value="1"/>
</dbReference>
<evidence type="ECO:0000256" key="2">
    <source>
        <dbReference type="ARBA" id="ARBA00022515"/>
    </source>
</evidence>
<dbReference type="CDD" id="cd00984">
    <property type="entry name" value="DnaB_C"/>
    <property type="match status" value="1"/>
</dbReference>
<evidence type="ECO:0000256" key="6">
    <source>
        <dbReference type="ARBA" id="ARBA00022806"/>
    </source>
</evidence>
<dbReference type="InterPro" id="IPR027417">
    <property type="entry name" value="P-loop_NTPase"/>
</dbReference>
<evidence type="ECO:0000313" key="14">
    <source>
        <dbReference type="EMBL" id="NRT90119.1"/>
    </source>
</evidence>
<dbReference type="PROSITE" id="PS51199">
    <property type="entry name" value="SF4_HELICASE"/>
    <property type="match status" value="1"/>
</dbReference>
<dbReference type="SUPFAM" id="SSF52540">
    <property type="entry name" value="P-loop containing nucleoside triphosphate hydrolases"/>
    <property type="match status" value="1"/>
</dbReference>
<dbReference type="GO" id="GO:0005524">
    <property type="term" value="F:ATP binding"/>
    <property type="evidence" value="ECO:0007669"/>
    <property type="project" value="UniProtKB-UniRule"/>
</dbReference>
<dbReference type="RefSeq" id="WP_173711454.1">
    <property type="nucleotide sequence ID" value="NZ_JABSWW010000001.1"/>
</dbReference>
<dbReference type="SUPFAM" id="SSF48024">
    <property type="entry name" value="N-terminal domain of DnaB helicase"/>
    <property type="match status" value="1"/>
</dbReference>
<keyword evidence="5 12" id="KW-0378">Hydrolase</keyword>
<dbReference type="InterPro" id="IPR007692">
    <property type="entry name" value="DNA_helicase_DnaB"/>
</dbReference>
<keyword evidence="9" id="KW-0413">Isomerase</keyword>
<dbReference type="InterPro" id="IPR007693">
    <property type="entry name" value="DNA_helicase_DnaB-like_N"/>
</dbReference>
<dbReference type="GO" id="GO:0006269">
    <property type="term" value="P:DNA replication, synthesis of primer"/>
    <property type="evidence" value="ECO:0007669"/>
    <property type="project" value="UniProtKB-UniRule"/>
</dbReference>
<reference evidence="14" key="1">
    <citation type="submission" date="2020-05" db="EMBL/GenBank/DDBJ databases">
        <authorList>
            <person name="Brown S."/>
            <person name="Huntemann M."/>
            <person name="Clum A."/>
            <person name="Spunde A."/>
            <person name="Palaniappan K."/>
            <person name="Ritter S."/>
            <person name="Mikhailova N."/>
            <person name="Chen I.-M."/>
            <person name="Stamatis D."/>
            <person name="Reddy T."/>
            <person name="O'Malley R."/>
            <person name="Daum C."/>
            <person name="Shapiro N."/>
            <person name="Ivanova N."/>
            <person name="Kyrpides N."/>
            <person name="Woyke T."/>
        </authorList>
    </citation>
    <scope>NUCLEOTIDE SEQUENCE</scope>
    <source>
        <strain evidence="14">DJ080</strain>
    </source>
</reference>
<evidence type="ECO:0000256" key="9">
    <source>
        <dbReference type="ARBA" id="ARBA00023235"/>
    </source>
</evidence>
<dbReference type="GO" id="GO:0043139">
    <property type="term" value="F:5'-3' DNA helicase activity"/>
    <property type="evidence" value="ECO:0007669"/>
    <property type="project" value="UniProtKB-EC"/>
</dbReference>
<dbReference type="Pfam" id="PF00772">
    <property type="entry name" value="DnaB"/>
    <property type="match status" value="1"/>
</dbReference>
<keyword evidence="3 12" id="KW-0235">DNA replication</keyword>
<evidence type="ECO:0000256" key="1">
    <source>
        <dbReference type="ARBA" id="ARBA00008428"/>
    </source>
</evidence>
<evidence type="ECO:0000256" key="3">
    <source>
        <dbReference type="ARBA" id="ARBA00022705"/>
    </source>
</evidence>
<protein>
    <recommendedName>
        <fullName evidence="11 12">Replicative DNA helicase</fullName>
        <ecNumber evidence="11 12">5.6.2.3</ecNumber>
    </recommendedName>
</protein>
<dbReference type="EC" id="5.6.2.3" evidence="11 12"/>
<evidence type="ECO:0000256" key="11">
    <source>
        <dbReference type="NCBIfam" id="TIGR00665"/>
    </source>
</evidence>
<feature type="domain" description="SF4 helicase" evidence="13">
    <location>
        <begin position="176"/>
        <end position="438"/>
    </location>
</feature>
<gene>
    <name evidence="14" type="ORF">B0H41_003798</name>
</gene>
<comment type="similarity">
    <text evidence="1 12">Belongs to the helicase family. DnaB subfamily.</text>
</comment>
<dbReference type="Pfam" id="PF03796">
    <property type="entry name" value="DnaB_C"/>
    <property type="match status" value="1"/>
</dbReference>
<keyword evidence="4 12" id="KW-0547">Nucleotide-binding</keyword>
<dbReference type="Gene3D" id="1.10.860.10">
    <property type="entry name" value="DNAb Helicase, Chain A"/>
    <property type="match status" value="1"/>
</dbReference>
<dbReference type="InterPro" id="IPR036185">
    <property type="entry name" value="DNA_heli_DnaB-like_N_sf"/>
</dbReference>
<dbReference type="GO" id="GO:1990077">
    <property type="term" value="C:primosome complex"/>
    <property type="evidence" value="ECO:0007669"/>
    <property type="project" value="UniProtKB-UniRule"/>
</dbReference>
<evidence type="ECO:0000256" key="10">
    <source>
        <dbReference type="ARBA" id="ARBA00048954"/>
    </source>
</evidence>
<dbReference type="AlphaFoldDB" id="A0AAX0B5E0"/>
<name>A0AAX0B5E0_CLOBE</name>
<dbReference type="GO" id="GO:0016787">
    <property type="term" value="F:hydrolase activity"/>
    <property type="evidence" value="ECO:0007669"/>
    <property type="project" value="UniProtKB-KW"/>
</dbReference>
<evidence type="ECO:0000313" key="15">
    <source>
        <dbReference type="Proteomes" id="UP001193748"/>
    </source>
</evidence>
<evidence type="ECO:0000259" key="13">
    <source>
        <dbReference type="PROSITE" id="PS51199"/>
    </source>
</evidence>
<reference evidence="14" key="2">
    <citation type="journal article" date="2022" name="Nat. Biotechnol.">
        <title>Carbon-negative production of acetone and isopropanol by gas fermentation at industrial pilot scale.</title>
        <authorList>
            <person name="Liew F.E."/>
            <person name="Nogle R."/>
            <person name="Abdalla T."/>
            <person name="Rasor B.J."/>
            <person name="Canter C."/>
            <person name="Jensen R.O."/>
            <person name="Wang L."/>
            <person name="Strutz J."/>
            <person name="Chirania P."/>
            <person name="De Tissera S."/>
            <person name="Mueller A.P."/>
            <person name="Ruan Z."/>
            <person name="Gao A."/>
            <person name="Tran L."/>
            <person name="Engle N.L."/>
            <person name="Bromley J.C."/>
            <person name="Daniell J."/>
            <person name="Conrado R."/>
            <person name="Tschaplinski T.J."/>
            <person name="Giannone R.J."/>
            <person name="Hettich R.L."/>
            <person name="Karim A.S."/>
            <person name="Simpson S.D."/>
            <person name="Brown S.D."/>
            <person name="Leang C."/>
            <person name="Jewett M.C."/>
            <person name="Kopke M."/>
        </authorList>
    </citation>
    <scope>NUCLEOTIDE SEQUENCE</scope>
    <source>
        <strain evidence="14">DJ080</strain>
    </source>
</reference>
<dbReference type="GO" id="GO:0005829">
    <property type="term" value="C:cytosol"/>
    <property type="evidence" value="ECO:0007669"/>
    <property type="project" value="TreeGrafter"/>
</dbReference>
<keyword evidence="6 12" id="KW-0347">Helicase</keyword>
<evidence type="ECO:0000256" key="5">
    <source>
        <dbReference type="ARBA" id="ARBA00022801"/>
    </source>
</evidence>